<dbReference type="PATRIC" id="fig|1121326.3.peg.4792"/>
<reference evidence="1 2" key="1">
    <citation type="submission" date="2016-04" db="EMBL/GenBank/DDBJ databases">
        <title>Genome sequence of Clostridium magnum DSM 2767.</title>
        <authorList>
            <person name="Poehlein A."/>
            <person name="Uhlig R."/>
            <person name="Fischer R."/>
            <person name="Bahl H."/>
            <person name="Daniel R."/>
        </authorList>
    </citation>
    <scope>NUCLEOTIDE SEQUENCE [LARGE SCALE GENOMIC DNA]</scope>
    <source>
        <strain evidence="1 2">DSM 2767</strain>
    </source>
</reference>
<dbReference type="OrthoDB" id="9801697at2"/>
<keyword evidence="1" id="KW-0012">Acyltransferase</keyword>
<dbReference type="EMBL" id="LWAE01000007">
    <property type="protein sequence ID" value="KZL89730.1"/>
    <property type="molecule type" value="Genomic_DNA"/>
</dbReference>
<dbReference type="InterPro" id="IPR051159">
    <property type="entry name" value="Hexapeptide_acetyltransf"/>
</dbReference>
<dbReference type="Proteomes" id="UP000076603">
    <property type="component" value="Unassembled WGS sequence"/>
</dbReference>
<keyword evidence="2" id="KW-1185">Reference proteome</keyword>
<dbReference type="SUPFAM" id="SSF51161">
    <property type="entry name" value="Trimeric LpxA-like enzymes"/>
    <property type="match status" value="1"/>
</dbReference>
<dbReference type="AlphaFoldDB" id="A0A162RD32"/>
<dbReference type="Gene3D" id="2.160.10.10">
    <property type="entry name" value="Hexapeptide repeat proteins"/>
    <property type="match status" value="1"/>
</dbReference>
<dbReference type="EC" id="2.3.1.79" evidence="1"/>
<evidence type="ECO:0000313" key="1">
    <source>
        <dbReference type="EMBL" id="KZL89730.1"/>
    </source>
</evidence>
<sequence>MKKQKFLNIIRKVVVFLENLFHIALNKNNNISINGYKNRVKIKGESNIITVNKNCVKSSFIISGNNNIIRIEEGVIVNCRFTIKADNCRILIKKNRGISNSNIILLDNECEIKIEKNTGIGGARIVVAGSKNFINIGEWCMLSDNIEIWASDTHPIFDLQTNQRINKDKPIIVRDRCWIGTGVRILKGTVINSDSVVGMGTIVNSNIKNNTVVVDNPNRIIRENIRWSIY</sequence>
<protein>
    <submittedName>
        <fullName evidence="1">Maltose O-acetyltransferase</fullName>
        <ecNumber evidence="1">2.3.1.79</ecNumber>
    </submittedName>
</protein>
<dbReference type="RefSeq" id="WP_066627884.1">
    <property type="nucleotide sequence ID" value="NZ_FQXL01000006.1"/>
</dbReference>
<dbReference type="GO" id="GO:0008925">
    <property type="term" value="F:maltose O-acetyltransferase activity"/>
    <property type="evidence" value="ECO:0007669"/>
    <property type="project" value="UniProtKB-EC"/>
</dbReference>
<evidence type="ECO:0000313" key="2">
    <source>
        <dbReference type="Proteomes" id="UP000076603"/>
    </source>
</evidence>
<gene>
    <name evidence="1" type="primary">maa</name>
    <name evidence="1" type="ORF">CLMAG_47280</name>
</gene>
<dbReference type="STRING" id="1121326.CLMAG_47280"/>
<name>A0A162RD32_9CLOT</name>
<dbReference type="InterPro" id="IPR011004">
    <property type="entry name" value="Trimer_LpxA-like_sf"/>
</dbReference>
<proteinExistence type="predicted"/>
<organism evidence="1 2">
    <name type="scientific">Clostridium magnum DSM 2767</name>
    <dbReference type="NCBI Taxonomy" id="1121326"/>
    <lineage>
        <taxon>Bacteria</taxon>
        <taxon>Bacillati</taxon>
        <taxon>Bacillota</taxon>
        <taxon>Clostridia</taxon>
        <taxon>Eubacteriales</taxon>
        <taxon>Clostridiaceae</taxon>
        <taxon>Clostridium</taxon>
    </lineage>
</organism>
<comment type="caution">
    <text evidence="1">The sequence shown here is derived from an EMBL/GenBank/DDBJ whole genome shotgun (WGS) entry which is preliminary data.</text>
</comment>
<dbReference type="PANTHER" id="PTHR23416">
    <property type="entry name" value="SIALIC ACID SYNTHASE-RELATED"/>
    <property type="match status" value="1"/>
</dbReference>
<keyword evidence="1" id="KW-0808">Transferase</keyword>
<accession>A0A162RD32</accession>